<dbReference type="Proteomes" id="UP000559256">
    <property type="component" value="Unassembled WGS sequence"/>
</dbReference>
<feature type="chain" id="PRO_5035002858" evidence="2">
    <location>
        <begin position="30"/>
        <end position="161"/>
    </location>
</feature>
<keyword evidence="2" id="KW-0732">Signal</keyword>
<feature type="region of interest" description="Disordered" evidence="1">
    <location>
        <begin position="32"/>
        <end position="86"/>
    </location>
</feature>
<proteinExistence type="predicted"/>
<gene>
    <name evidence="3" type="ORF">D9758_009140</name>
</gene>
<dbReference type="AlphaFoldDB" id="A0A8H5G8P1"/>
<accession>A0A8H5G8P1</accession>
<feature type="compositionally biased region" description="Low complexity" evidence="1">
    <location>
        <begin position="61"/>
        <end position="77"/>
    </location>
</feature>
<evidence type="ECO:0000256" key="1">
    <source>
        <dbReference type="SAM" id="MobiDB-lite"/>
    </source>
</evidence>
<feature type="region of interest" description="Disordered" evidence="1">
    <location>
        <begin position="110"/>
        <end position="161"/>
    </location>
</feature>
<feature type="compositionally biased region" description="Low complexity" evidence="1">
    <location>
        <begin position="32"/>
        <end position="50"/>
    </location>
</feature>
<reference evidence="3 4" key="1">
    <citation type="journal article" date="2020" name="ISME J.">
        <title>Uncovering the hidden diversity of litter-decomposition mechanisms in mushroom-forming fungi.</title>
        <authorList>
            <person name="Floudas D."/>
            <person name="Bentzer J."/>
            <person name="Ahren D."/>
            <person name="Johansson T."/>
            <person name="Persson P."/>
            <person name="Tunlid A."/>
        </authorList>
    </citation>
    <scope>NUCLEOTIDE SEQUENCE [LARGE SCALE GENOMIC DNA]</scope>
    <source>
        <strain evidence="3 4">CBS 291.85</strain>
    </source>
</reference>
<feature type="signal peptide" evidence="2">
    <location>
        <begin position="1"/>
        <end position="29"/>
    </location>
</feature>
<protein>
    <submittedName>
        <fullName evidence="3">Uncharacterized protein</fullName>
    </submittedName>
</protein>
<evidence type="ECO:0000313" key="4">
    <source>
        <dbReference type="Proteomes" id="UP000559256"/>
    </source>
</evidence>
<dbReference type="EMBL" id="JAACJM010000043">
    <property type="protein sequence ID" value="KAF5360286.1"/>
    <property type="molecule type" value="Genomic_DNA"/>
</dbReference>
<comment type="caution">
    <text evidence="3">The sequence shown here is derived from an EMBL/GenBank/DDBJ whole genome shotgun (WGS) entry which is preliminary data.</text>
</comment>
<name>A0A8H5G8P1_9AGAR</name>
<evidence type="ECO:0000313" key="3">
    <source>
        <dbReference type="EMBL" id="KAF5360286.1"/>
    </source>
</evidence>
<organism evidence="3 4">
    <name type="scientific">Tetrapyrgos nigripes</name>
    <dbReference type="NCBI Taxonomy" id="182062"/>
    <lineage>
        <taxon>Eukaryota</taxon>
        <taxon>Fungi</taxon>
        <taxon>Dikarya</taxon>
        <taxon>Basidiomycota</taxon>
        <taxon>Agaricomycotina</taxon>
        <taxon>Agaricomycetes</taxon>
        <taxon>Agaricomycetidae</taxon>
        <taxon>Agaricales</taxon>
        <taxon>Marasmiineae</taxon>
        <taxon>Marasmiaceae</taxon>
        <taxon>Tetrapyrgos</taxon>
    </lineage>
</organism>
<keyword evidence="4" id="KW-1185">Reference proteome</keyword>
<evidence type="ECO:0000256" key="2">
    <source>
        <dbReference type="SAM" id="SignalP"/>
    </source>
</evidence>
<sequence>MLSTPKFLQVILLTIAFSIFLTSSSVAFAAAPPTSPQAAAGAIGHGAQPGTQSQSNPPAQVTKGPTGTAAVATGTKGSFPAPGTVGSHIATQTYATTATKVTANANQLKEVEQDRVELLGPSTHSGTGAPGGASGNPSTAGHASGPALGSSSGKSANKETN</sequence>